<keyword evidence="3" id="KW-1185">Reference proteome</keyword>
<evidence type="ECO:0000313" key="3">
    <source>
        <dbReference type="Proteomes" id="UP000558488"/>
    </source>
</evidence>
<sequence length="218" mass="23359">MYSLVTYQSTSTTFQATSLCLLRSLSSGLLFVLEGDKPAILQKCHLAQALSGVRRACPTVRANERPSDGTRPGTERTALGGGSPGMCEEREDESVSAEAFSTFSQPHPGSVLRISGKPRAGDKYKGSFHFNRSVFRKEILDVPSTFSLRGNEVFHLPPFQTGPCTFRAQACLALCVSLMAGLFQNPPGRPGPRDLAPLLAVSEGDSGKVLLSDVGKLI</sequence>
<evidence type="ECO:0000313" key="2">
    <source>
        <dbReference type="EMBL" id="KAF6363146.1"/>
    </source>
</evidence>
<comment type="caution">
    <text evidence="2">The sequence shown here is derived from an EMBL/GenBank/DDBJ whole genome shotgun (WGS) entry which is preliminary data.</text>
</comment>
<reference evidence="2 3" key="1">
    <citation type="journal article" date="2020" name="Nature">
        <title>Six reference-quality genomes reveal evolution of bat adaptations.</title>
        <authorList>
            <person name="Jebb D."/>
            <person name="Huang Z."/>
            <person name="Pippel M."/>
            <person name="Hughes G.M."/>
            <person name="Lavrichenko K."/>
            <person name="Devanna P."/>
            <person name="Winkler S."/>
            <person name="Jermiin L.S."/>
            <person name="Skirmuntt E.C."/>
            <person name="Katzourakis A."/>
            <person name="Burkitt-Gray L."/>
            <person name="Ray D.A."/>
            <person name="Sullivan K.A.M."/>
            <person name="Roscito J.G."/>
            <person name="Kirilenko B.M."/>
            <person name="Davalos L.M."/>
            <person name="Corthals A.P."/>
            <person name="Power M.L."/>
            <person name="Jones G."/>
            <person name="Ransome R.D."/>
            <person name="Dechmann D.K.N."/>
            <person name="Locatelli A.G."/>
            <person name="Puechmaille S.J."/>
            <person name="Fedrigo O."/>
            <person name="Jarvis E.D."/>
            <person name="Hiller M."/>
            <person name="Vernes S.C."/>
            <person name="Myers E.W."/>
            <person name="Teeling E.C."/>
        </authorList>
    </citation>
    <scope>NUCLEOTIDE SEQUENCE [LARGE SCALE GENOMIC DNA]</scope>
    <source>
        <strain evidence="2">MPipKuh1</strain>
        <tissue evidence="2">Flight muscle</tissue>
    </source>
</reference>
<dbReference type="Proteomes" id="UP000558488">
    <property type="component" value="Unassembled WGS sequence"/>
</dbReference>
<name>A0A7J7YNA1_PIPKU</name>
<proteinExistence type="predicted"/>
<accession>A0A7J7YNA1</accession>
<dbReference type="EMBL" id="JACAGB010000005">
    <property type="protein sequence ID" value="KAF6363146.1"/>
    <property type="molecule type" value="Genomic_DNA"/>
</dbReference>
<feature type="region of interest" description="Disordered" evidence="1">
    <location>
        <begin position="61"/>
        <end position="88"/>
    </location>
</feature>
<dbReference type="AlphaFoldDB" id="A0A7J7YNA1"/>
<evidence type="ECO:0000256" key="1">
    <source>
        <dbReference type="SAM" id="MobiDB-lite"/>
    </source>
</evidence>
<protein>
    <submittedName>
        <fullName evidence="2">Uncharacterized protein</fullName>
    </submittedName>
</protein>
<gene>
    <name evidence="2" type="ORF">mPipKuh1_010143</name>
</gene>
<organism evidence="2 3">
    <name type="scientific">Pipistrellus kuhlii</name>
    <name type="common">Kuhl's pipistrelle</name>
    <dbReference type="NCBI Taxonomy" id="59472"/>
    <lineage>
        <taxon>Eukaryota</taxon>
        <taxon>Metazoa</taxon>
        <taxon>Chordata</taxon>
        <taxon>Craniata</taxon>
        <taxon>Vertebrata</taxon>
        <taxon>Euteleostomi</taxon>
        <taxon>Mammalia</taxon>
        <taxon>Eutheria</taxon>
        <taxon>Laurasiatheria</taxon>
        <taxon>Chiroptera</taxon>
        <taxon>Yangochiroptera</taxon>
        <taxon>Vespertilionidae</taxon>
        <taxon>Pipistrellus</taxon>
    </lineage>
</organism>